<accession>A0A8I6RYV0</accession>
<keyword evidence="4 9" id="KW-0812">Transmembrane</keyword>
<keyword evidence="7 9" id="KW-0496">Mitochondrion</keyword>
<dbReference type="InterPro" id="IPR007512">
    <property type="entry name" value="Mic10"/>
</dbReference>
<dbReference type="EnsemblMetazoa" id="XM_014398688.2">
    <property type="protein sequence ID" value="XP_014254174.1"/>
    <property type="gene ID" value="LOC106669308"/>
</dbReference>
<protein>
    <recommendedName>
        <fullName evidence="9">MICOS complex subunit MIC10</fullName>
    </recommendedName>
</protein>
<dbReference type="PANTHER" id="PTHR21304:SF0">
    <property type="entry name" value="MICOS COMPLEX SUBUNIT MIC10"/>
    <property type="match status" value="1"/>
</dbReference>
<dbReference type="OMA" id="SNCRHDL"/>
<evidence type="ECO:0000256" key="2">
    <source>
        <dbReference type="ARBA" id="ARBA00004434"/>
    </source>
</evidence>
<name>A0A8I6RYV0_CIMLE</name>
<feature type="transmembrane region" description="Helical" evidence="9">
    <location>
        <begin position="23"/>
        <end position="41"/>
    </location>
</feature>
<dbReference type="OrthoDB" id="1916310at2759"/>
<dbReference type="Proteomes" id="UP000494040">
    <property type="component" value="Unassembled WGS sequence"/>
</dbReference>
<dbReference type="Pfam" id="PF04418">
    <property type="entry name" value="DUF543"/>
    <property type="match status" value="1"/>
</dbReference>
<evidence type="ECO:0000256" key="5">
    <source>
        <dbReference type="ARBA" id="ARBA00022792"/>
    </source>
</evidence>
<evidence type="ECO:0000256" key="4">
    <source>
        <dbReference type="ARBA" id="ARBA00022692"/>
    </source>
</evidence>
<evidence type="ECO:0000256" key="3">
    <source>
        <dbReference type="ARBA" id="ARBA00006792"/>
    </source>
</evidence>
<comment type="function">
    <text evidence="1 9">Component of the MICOS complex, a large protein complex of the mitochondrial inner membrane that plays crucial roles in the maintenance of crista junctions, inner membrane architecture, and formation of contact sites to the outer membrane.</text>
</comment>
<comment type="similarity">
    <text evidence="3 9">Belongs to the MICOS complex subunit Mic10 family.</text>
</comment>
<evidence type="ECO:0000256" key="8">
    <source>
        <dbReference type="ARBA" id="ARBA00023136"/>
    </source>
</evidence>
<sequence>MAKPVYTENELGRRWDRCLADGLIKFAAGVVVGGVSSLMLFKRKKWPVIMGAGFGFGLAYGNCERELNSVMTLRS</sequence>
<evidence type="ECO:0000256" key="9">
    <source>
        <dbReference type="RuleBase" id="RU363011"/>
    </source>
</evidence>
<dbReference type="KEGG" id="clec:106669308"/>
<evidence type="ECO:0000256" key="7">
    <source>
        <dbReference type="ARBA" id="ARBA00023128"/>
    </source>
</evidence>
<evidence type="ECO:0000256" key="1">
    <source>
        <dbReference type="ARBA" id="ARBA00002689"/>
    </source>
</evidence>
<proteinExistence type="inferred from homology"/>
<comment type="subunit">
    <text evidence="9">Component of the mitochondrial contact site and cristae organizing system (MICOS) complex.</text>
</comment>
<comment type="subcellular location">
    <subcellularLocation>
        <location evidence="2 9">Mitochondrion inner membrane</location>
        <topology evidence="2 9">Single-pass membrane protein</topology>
    </subcellularLocation>
</comment>
<evidence type="ECO:0000313" key="11">
    <source>
        <dbReference type="Proteomes" id="UP000494040"/>
    </source>
</evidence>
<keyword evidence="11" id="KW-1185">Reference proteome</keyword>
<organism evidence="10 11">
    <name type="scientific">Cimex lectularius</name>
    <name type="common">Bed bug</name>
    <name type="synonym">Acanthia lectularia</name>
    <dbReference type="NCBI Taxonomy" id="79782"/>
    <lineage>
        <taxon>Eukaryota</taxon>
        <taxon>Metazoa</taxon>
        <taxon>Ecdysozoa</taxon>
        <taxon>Arthropoda</taxon>
        <taxon>Hexapoda</taxon>
        <taxon>Insecta</taxon>
        <taxon>Pterygota</taxon>
        <taxon>Neoptera</taxon>
        <taxon>Paraneoptera</taxon>
        <taxon>Hemiptera</taxon>
        <taxon>Heteroptera</taxon>
        <taxon>Panheteroptera</taxon>
        <taxon>Cimicomorpha</taxon>
        <taxon>Cimicidae</taxon>
        <taxon>Cimex</taxon>
    </lineage>
</organism>
<dbReference type="GeneID" id="106669308"/>
<reference evidence="10" key="1">
    <citation type="submission" date="2022-01" db="UniProtKB">
        <authorList>
            <consortium name="EnsemblMetazoa"/>
        </authorList>
    </citation>
    <scope>IDENTIFICATION</scope>
</reference>
<evidence type="ECO:0000256" key="6">
    <source>
        <dbReference type="ARBA" id="ARBA00022989"/>
    </source>
</evidence>
<keyword evidence="5 9" id="KW-0999">Mitochondrion inner membrane</keyword>
<dbReference type="PANTHER" id="PTHR21304">
    <property type="entry name" value="MICOS COMPLEX SUBUNIT MIC10"/>
    <property type="match status" value="1"/>
</dbReference>
<dbReference type="RefSeq" id="XP_014254174.1">
    <property type="nucleotide sequence ID" value="XM_014398688.2"/>
</dbReference>
<keyword evidence="6 9" id="KW-1133">Transmembrane helix</keyword>
<dbReference type="GO" id="GO:0061617">
    <property type="term" value="C:MICOS complex"/>
    <property type="evidence" value="ECO:0007669"/>
    <property type="project" value="UniProtKB-UniRule"/>
</dbReference>
<keyword evidence="8 9" id="KW-0472">Membrane</keyword>
<evidence type="ECO:0000313" key="10">
    <source>
        <dbReference type="EnsemblMetazoa" id="XP_014254174.1"/>
    </source>
</evidence>
<dbReference type="AlphaFoldDB" id="A0A8I6RYV0"/>